<dbReference type="PANTHER" id="PTHR33219:SF14">
    <property type="entry name" value="PROTEIN COFACTOR ASSEMBLY OF COMPLEX C SUBUNIT B CCB3, CHLOROPLASTIC-RELATED"/>
    <property type="match status" value="1"/>
</dbReference>
<keyword evidence="2" id="KW-0472">Membrane</keyword>
<proteinExistence type="inferred from homology"/>
<keyword evidence="2" id="KW-0812">Transmembrane</keyword>
<dbReference type="Pfam" id="PF02325">
    <property type="entry name" value="CCB3_YggT"/>
    <property type="match status" value="1"/>
</dbReference>
<dbReference type="STRING" id="1042163.BRLA_c034730"/>
<dbReference type="GO" id="GO:0016020">
    <property type="term" value="C:membrane"/>
    <property type="evidence" value="ECO:0007669"/>
    <property type="project" value="InterPro"/>
</dbReference>
<sequence length="87" mass="10288">MYTLVAIINFAFQIYFYMVIAYVFMSWVPQMRETSIGQLLERLVEPYLSIFRRFIPPLGFIDLSPMVAMIALYFAREGLFSLLSRFL</sequence>
<dbReference type="EMBL" id="CP007806">
    <property type="protein sequence ID" value="AIG27785.1"/>
    <property type="molecule type" value="Genomic_DNA"/>
</dbReference>
<dbReference type="InterPro" id="IPR003425">
    <property type="entry name" value="CCB3/YggT"/>
</dbReference>
<dbReference type="KEGG" id="blr:BRLA_c034730"/>
<comment type="similarity">
    <text evidence="1">Belongs to the YggT family.</text>
</comment>
<feature type="transmembrane region" description="Helical" evidence="2">
    <location>
        <begin position="6"/>
        <end position="29"/>
    </location>
</feature>
<keyword evidence="2" id="KW-1133">Transmembrane helix</keyword>
<feature type="transmembrane region" description="Helical" evidence="2">
    <location>
        <begin position="50"/>
        <end position="75"/>
    </location>
</feature>
<dbReference type="PANTHER" id="PTHR33219">
    <property type="entry name" value="YLMG HOMOLOG PROTEIN 2, CHLOROPLASTIC"/>
    <property type="match status" value="1"/>
</dbReference>
<accession>A0A075REK6</accession>
<dbReference type="AlphaFoldDB" id="A0A075REK6"/>
<evidence type="ECO:0000313" key="3">
    <source>
        <dbReference type="EMBL" id="AIG27785.1"/>
    </source>
</evidence>
<keyword evidence="4" id="KW-1185">Reference proteome</keyword>
<gene>
    <name evidence="3" type="ORF">BRLA_c034730</name>
</gene>
<reference evidence="3 4" key="1">
    <citation type="journal article" date="2011" name="J. Bacteriol.">
        <title>Genome sequence of Brevibacillus laterosporus LMG 15441, a pathogen of invertebrates.</title>
        <authorList>
            <person name="Djukic M."/>
            <person name="Poehlein A."/>
            <person name="Thurmer A."/>
            <person name="Daniel R."/>
        </authorList>
    </citation>
    <scope>NUCLEOTIDE SEQUENCE [LARGE SCALE GENOMIC DNA]</scope>
    <source>
        <strain evidence="3 4">LMG 15441</strain>
    </source>
</reference>
<dbReference type="HOGENOM" id="CLU_136788_4_3_9"/>
<evidence type="ECO:0000256" key="2">
    <source>
        <dbReference type="SAM" id="Phobius"/>
    </source>
</evidence>
<organism evidence="3 4">
    <name type="scientific">Brevibacillus laterosporus LMG 15441</name>
    <dbReference type="NCBI Taxonomy" id="1042163"/>
    <lineage>
        <taxon>Bacteria</taxon>
        <taxon>Bacillati</taxon>
        <taxon>Bacillota</taxon>
        <taxon>Bacilli</taxon>
        <taxon>Bacillales</taxon>
        <taxon>Paenibacillaceae</taxon>
        <taxon>Brevibacillus</taxon>
    </lineage>
</organism>
<dbReference type="RefSeq" id="WP_003342671.1">
    <property type="nucleotide sequence ID" value="NZ_CP007806.1"/>
</dbReference>
<evidence type="ECO:0000256" key="1">
    <source>
        <dbReference type="ARBA" id="ARBA00010894"/>
    </source>
</evidence>
<name>A0A075REK6_BRELA</name>
<evidence type="ECO:0000313" key="4">
    <source>
        <dbReference type="Proteomes" id="UP000005850"/>
    </source>
</evidence>
<dbReference type="Proteomes" id="UP000005850">
    <property type="component" value="Chromosome"/>
</dbReference>
<dbReference type="eggNOG" id="COG0762">
    <property type="taxonomic scope" value="Bacteria"/>
</dbReference>
<protein>
    <submittedName>
        <fullName evidence="3">YGGT family protein</fullName>
    </submittedName>
</protein>